<organism evidence="4 5">
    <name type="scientific">Maribellus comscasis</name>
    <dbReference type="NCBI Taxonomy" id="2681766"/>
    <lineage>
        <taxon>Bacteria</taxon>
        <taxon>Pseudomonadati</taxon>
        <taxon>Bacteroidota</taxon>
        <taxon>Bacteroidia</taxon>
        <taxon>Marinilabiliales</taxon>
        <taxon>Prolixibacteraceae</taxon>
        <taxon>Maribellus</taxon>
    </lineage>
</organism>
<evidence type="ECO:0000259" key="3">
    <source>
        <dbReference type="Pfam" id="PF06094"/>
    </source>
</evidence>
<reference evidence="4 5" key="1">
    <citation type="submission" date="2019-11" db="EMBL/GenBank/DDBJ databases">
        <authorList>
            <person name="Zheng R.K."/>
            <person name="Sun C.M."/>
        </authorList>
    </citation>
    <scope>NUCLEOTIDE SEQUENCE [LARGE SCALE GENOMIC DNA]</scope>
    <source>
        <strain evidence="4 5">WC007</strain>
    </source>
</reference>
<feature type="domain" description="Gamma-glutamylcyclotransferase AIG2-like" evidence="3">
    <location>
        <begin position="7"/>
        <end position="116"/>
    </location>
</feature>
<evidence type="ECO:0000313" key="5">
    <source>
        <dbReference type="Proteomes" id="UP000428260"/>
    </source>
</evidence>
<keyword evidence="1" id="KW-0808">Transferase</keyword>
<dbReference type="AlphaFoldDB" id="A0A6I6JUJ2"/>
<dbReference type="SUPFAM" id="SSF110857">
    <property type="entry name" value="Gamma-glutamyl cyclotransferase-like"/>
    <property type="match status" value="1"/>
</dbReference>
<dbReference type="InterPro" id="IPR013024">
    <property type="entry name" value="GGCT-like"/>
</dbReference>
<dbReference type="InterPro" id="IPR036568">
    <property type="entry name" value="GGCT-like_sf"/>
</dbReference>
<proteinExistence type="predicted"/>
<dbReference type="Proteomes" id="UP000428260">
    <property type="component" value="Chromosome"/>
</dbReference>
<dbReference type="Gene3D" id="3.10.490.10">
    <property type="entry name" value="Gamma-glutamyl cyclotransferase-like"/>
    <property type="match status" value="1"/>
</dbReference>
<name>A0A6I6JUJ2_9BACT</name>
<dbReference type="PANTHER" id="PTHR31544:SF2">
    <property type="entry name" value="AIG2-LIKE PROTEIN D"/>
    <property type="match status" value="1"/>
</dbReference>
<dbReference type="CDD" id="cd06661">
    <property type="entry name" value="GGCT_like"/>
    <property type="match status" value="1"/>
</dbReference>
<sequence>MKLMQHIFVYGSLLFPELVRKLTGKRFNSVPATVKGFKRFAVKGCDYPAIVPCNDCAVQGLLLLDVDEESVHVLTLYEGEEYSKKEVDVFAGELKYKAIAFVWESDLCYLEDFDWDQNAFRQQSLQNYVANIAPNTERESGNSDV</sequence>
<dbReference type="InterPro" id="IPR045038">
    <property type="entry name" value="AIG2-like"/>
</dbReference>
<dbReference type="InterPro" id="IPR009288">
    <property type="entry name" value="AIG2-like_dom"/>
</dbReference>
<dbReference type="KEGG" id="mcos:GM418_09305"/>
<gene>
    <name evidence="4" type="ORF">GM418_09305</name>
</gene>
<protein>
    <recommendedName>
        <fullName evidence="2">Putative gamma-glutamylcyclotransferase</fullName>
    </recommendedName>
</protein>
<dbReference type="PANTHER" id="PTHR31544">
    <property type="entry name" value="AIG2-LIKE PROTEIN D"/>
    <property type="match status" value="1"/>
</dbReference>
<dbReference type="GO" id="GO:0016740">
    <property type="term" value="F:transferase activity"/>
    <property type="evidence" value="ECO:0007669"/>
    <property type="project" value="UniProtKB-KW"/>
</dbReference>
<evidence type="ECO:0000256" key="2">
    <source>
        <dbReference type="ARBA" id="ARBA00030602"/>
    </source>
</evidence>
<dbReference type="EMBL" id="CP046401">
    <property type="protein sequence ID" value="QGY43847.1"/>
    <property type="molecule type" value="Genomic_DNA"/>
</dbReference>
<dbReference type="Pfam" id="PF06094">
    <property type="entry name" value="GGACT"/>
    <property type="match status" value="1"/>
</dbReference>
<evidence type="ECO:0000256" key="1">
    <source>
        <dbReference type="ARBA" id="ARBA00022679"/>
    </source>
</evidence>
<evidence type="ECO:0000313" key="4">
    <source>
        <dbReference type="EMBL" id="QGY43847.1"/>
    </source>
</evidence>
<keyword evidence="5" id="KW-1185">Reference proteome</keyword>
<accession>A0A6I6JUJ2</accession>